<evidence type="ECO:0000256" key="5">
    <source>
        <dbReference type="ARBA" id="ARBA00023015"/>
    </source>
</evidence>
<comment type="caution">
    <text evidence="11">The sequence shown here is derived from an EMBL/GenBank/DDBJ whole genome shotgun (WGS) entry which is preliminary data.</text>
</comment>
<dbReference type="GO" id="GO:1901678">
    <property type="term" value="P:iron coordination entity transport"/>
    <property type="evidence" value="ECO:0007669"/>
    <property type="project" value="UniProtKB-ARBA"/>
</dbReference>
<dbReference type="Gene3D" id="1.10.10.60">
    <property type="entry name" value="Homeodomain-like"/>
    <property type="match status" value="2"/>
</dbReference>
<comment type="subcellular location">
    <subcellularLocation>
        <location evidence="1">Cell envelope</location>
    </subcellularLocation>
</comment>
<protein>
    <submittedName>
        <fullName evidence="11">Helix-turn-helix domain-containing protein</fullName>
    </submittedName>
</protein>
<evidence type="ECO:0000256" key="8">
    <source>
        <dbReference type="SAM" id="MobiDB-lite"/>
    </source>
</evidence>
<dbReference type="InterPro" id="IPR009057">
    <property type="entry name" value="Homeodomain-like_sf"/>
</dbReference>
<dbReference type="Pfam" id="PF01497">
    <property type="entry name" value="Peripla_BP_2"/>
    <property type="match status" value="1"/>
</dbReference>
<comment type="similarity">
    <text evidence="2">Belongs to the bacterial solute-binding protein 8 family.</text>
</comment>
<name>A0A5C4T359_9BACL</name>
<dbReference type="Gene3D" id="3.40.50.1980">
    <property type="entry name" value="Nitrogenase molybdenum iron protein domain"/>
    <property type="match status" value="2"/>
</dbReference>
<dbReference type="CDD" id="cd01146">
    <property type="entry name" value="FhuD"/>
    <property type="match status" value="1"/>
</dbReference>
<evidence type="ECO:0000259" key="9">
    <source>
        <dbReference type="PROSITE" id="PS01124"/>
    </source>
</evidence>
<evidence type="ECO:0000256" key="3">
    <source>
        <dbReference type="ARBA" id="ARBA00022448"/>
    </source>
</evidence>
<dbReference type="InterPro" id="IPR051313">
    <property type="entry name" value="Bact_iron-sidero_bind"/>
</dbReference>
<feature type="region of interest" description="Disordered" evidence="8">
    <location>
        <begin position="340"/>
        <end position="367"/>
    </location>
</feature>
<dbReference type="PANTHER" id="PTHR30532">
    <property type="entry name" value="IRON III DICITRATE-BINDING PERIPLASMIC PROTEIN"/>
    <property type="match status" value="1"/>
</dbReference>
<keyword evidence="4" id="KW-0732">Signal</keyword>
<keyword evidence="7" id="KW-0804">Transcription</keyword>
<dbReference type="GO" id="GO:0043565">
    <property type="term" value="F:sequence-specific DNA binding"/>
    <property type="evidence" value="ECO:0007669"/>
    <property type="project" value="InterPro"/>
</dbReference>
<evidence type="ECO:0000313" key="12">
    <source>
        <dbReference type="Proteomes" id="UP000307943"/>
    </source>
</evidence>
<keyword evidence="6" id="KW-0238">DNA-binding</keyword>
<dbReference type="SMART" id="SM00342">
    <property type="entry name" value="HTH_ARAC"/>
    <property type="match status" value="1"/>
</dbReference>
<dbReference type="PRINTS" id="PR00032">
    <property type="entry name" value="HTHARAC"/>
</dbReference>
<dbReference type="PROSITE" id="PS50983">
    <property type="entry name" value="FE_B12_PBP"/>
    <property type="match status" value="1"/>
</dbReference>
<feature type="domain" description="HTH araC/xylS-type" evidence="9">
    <location>
        <begin position="174"/>
        <end position="272"/>
    </location>
</feature>
<evidence type="ECO:0000256" key="2">
    <source>
        <dbReference type="ARBA" id="ARBA00008814"/>
    </source>
</evidence>
<proteinExistence type="inferred from homology"/>
<evidence type="ECO:0000256" key="7">
    <source>
        <dbReference type="ARBA" id="ARBA00023163"/>
    </source>
</evidence>
<organism evidence="11 12">
    <name type="scientific">Paenibacillus hemerocallicola</name>
    <dbReference type="NCBI Taxonomy" id="1172614"/>
    <lineage>
        <taxon>Bacteria</taxon>
        <taxon>Bacillati</taxon>
        <taxon>Bacillota</taxon>
        <taxon>Bacilli</taxon>
        <taxon>Bacillales</taxon>
        <taxon>Paenibacillaceae</taxon>
        <taxon>Paenibacillus</taxon>
    </lineage>
</organism>
<keyword evidence="12" id="KW-1185">Reference proteome</keyword>
<dbReference type="EMBL" id="VDCQ01000045">
    <property type="protein sequence ID" value="TNJ63326.1"/>
    <property type="molecule type" value="Genomic_DNA"/>
</dbReference>
<dbReference type="InterPro" id="IPR002491">
    <property type="entry name" value="ABC_transptr_periplasmic_BD"/>
</dbReference>
<gene>
    <name evidence="11" type="ORF">FE784_26115</name>
</gene>
<reference evidence="11 12" key="1">
    <citation type="submission" date="2019-05" db="EMBL/GenBank/DDBJ databases">
        <title>We sequenced the genome of Paenibacillus hemerocallicola KCTC 33185 for further insight into its adaptation and study the phylogeny of Paenibacillus.</title>
        <authorList>
            <person name="Narsing Rao M.P."/>
        </authorList>
    </citation>
    <scope>NUCLEOTIDE SEQUENCE [LARGE SCALE GENOMIC DNA]</scope>
    <source>
        <strain evidence="11 12">KCTC 33185</strain>
    </source>
</reference>
<dbReference type="PROSITE" id="PS01124">
    <property type="entry name" value="HTH_ARAC_FAMILY_2"/>
    <property type="match status" value="1"/>
</dbReference>
<dbReference type="Pfam" id="PF12833">
    <property type="entry name" value="HTH_18"/>
    <property type="match status" value="1"/>
</dbReference>
<dbReference type="GO" id="GO:0003700">
    <property type="term" value="F:DNA-binding transcription factor activity"/>
    <property type="evidence" value="ECO:0007669"/>
    <property type="project" value="InterPro"/>
</dbReference>
<evidence type="ECO:0000256" key="6">
    <source>
        <dbReference type="ARBA" id="ARBA00023125"/>
    </source>
</evidence>
<dbReference type="PANTHER" id="PTHR30532:SF21">
    <property type="entry name" value="SIDEROPHORE-BINDING LIPOPROTEIN YFIY-RELATED"/>
    <property type="match status" value="1"/>
</dbReference>
<dbReference type="InterPro" id="IPR018062">
    <property type="entry name" value="HTH_AraC-typ_CS"/>
</dbReference>
<dbReference type="GO" id="GO:0030288">
    <property type="term" value="C:outer membrane-bounded periplasmic space"/>
    <property type="evidence" value="ECO:0007669"/>
    <property type="project" value="TreeGrafter"/>
</dbReference>
<dbReference type="InterPro" id="IPR018060">
    <property type="entry name" value="HTH_AraC"/>
</dbReference>
<dbReference type="PROSITE" id="PS00041">
    <property type="entry name" value="HTH_ARAC_FAMILY_1"/>
    <property type="match status" value="1"/>
</dbReference>
<feature type="domain" description="Fe/B12 periplasmic-binding" evidence="10">
    <location>
        <begin position="387"/>
        <end position="646"/>
    </location>
</feature>
<accession>A0A5C4T359</accession>
<dbReference type="SUPFAM" id="SSF46689">
    <property type="entry name" value="Homeodomain-like"/>
    <property type="match status" value="2"/>
</dbReference>
<dbReference type="Proteomes" id="UP000307943">
    <property type="component" value="Unassembled WGS sequence"/>
</dbReference>
<dbReference type="AlphaFoldDB" id="A0A5C4T359"/>
<evidence type="ECO:0000313" key="11">
    <source>
        <dbReference type="EMBL" id="TNJ63326.1"/>
    </source>
</evidence>
<sequence>MALWNHAHIKVLDIRRSVVLPGESARFFRLPASMFLFMANGRGLLLLDGESHALDNSYVGHAGKGASLEIDHVTELIDYYIVYYKAVMALPCRQELLELYRSSSSSPFLKPYGFSPVNALQLYKQLEQMDRHWQLDDPLEKFHVRAMFHEWVYEVMSQLRRVENAPVVQTDPISRAIRYIESHYAEDFDLRELAELLACSPRQLQRLFKEQVEMGPMEYLIQVRLEQAQRLLTDTGATVKEIAEAVGYVDFYYFSRAFKKQYGVSPMHYRRQRRIRSSFVSHPSIGSGSDLSYSYIDDENHYQYIREGDAHMYARSRLLAVNVMLVLMLILGACSGGTSAPSNAGSPTGQPSENSATSPAQSARQKAYPVTVKHARGEFTLEQKPQRIAVLDVQYIDQLVTLDERPSASVKAAGGATDFPEYLNDKLSNVKVLGTYQEPSLEAILASNPDFIICTEVHEAIYGSLSKIAPTVMLMRNEDWRDTLITIGKLMGKEQEAKQVVQAYKEKTAKLSANLASKLNGQTVALIRPRDDMIRVHTPEHRTGAVLYQDLGLPVPKAVTEADDTAYHISLEALADVGANHYFLLTDEMFKGLVQQFQSTTTWQSLEPVKNKRVYTVDTTMWIGYYGPMAINLIVDQVAEALLGKS</sequence>
<evidence type="ECO:0000256" key="4">
    <source>
        <dbReference type="ARBA" id="ARBA00022729"/>
    </source>
</evidence>
<evidence type="ECO:0000256" key="1">
    <source>
        <dbReference type="ARBA" id="ARBA00004196"/>
    </source>
</evidence>
<evidence type="ECO:0000259" key="10">
    <source>
        <dbReference type="PROSITE" id="PS50983"/>
    </source>
</evidence>
<dbReference type="InterPro" id="IPR020449">
    <property type="entry name" value="Tscrpt_reg_AraC-type_HTH"/>
</dbReference>
<feature type="compositionally biased region" description="Polar residues" evidence="8">
    <location>
        <begin position="340"/>
        <end position="364"/>
    </location>
</feature>
<dbReference type="OrthoDB" id="152124at2"/>
<keyword evidence="5" id="KW-0805">Transcription regulation</keyword>
<keyword evidence="3" id="KW-0813">Transport</keyword>
<dbReference type="SUPFAM" id="SSF53807">
    <property type="entry name" value="Helical backbone' metal receptor"/>
    <property type="match status" value="1"/>
</dbReference>